<dbReference type="SMART" id="SM00342">
    <property type="entry name" value="HTH_ARAC"/>
    <property type="match status" value="1"/>
</dbReference>
<dbReference type="InterPro" id="IPR011051">
    <property type="entry name" value="RmlC_Cupin_sf"/>
</dbReference>
<keyword evidence="3" id="KW-0804">Transcription</keyword>
<protein>
    <submittedName>
        <fullName evidence="5">AraC family transcriptional regulator</fullName>
    </submittedName>
</protein>
<organism evidence="5 6">
    <name type="scientific">Cupriavidus agavae</name>
    <dbReference type="NCBI Taxonomy" id="1001822"/>
    <lineage>
        <taxon>Bacteria</taxon>
        <taxon>Pseudomonadati</taxon>
        <taxon>Pseudomonadota</taxon>
        <taxon>Betaproteobacteria</taxon>
        <taxon>Burkholderiales</taxon>
        <taxon>Burkholderiaceae</taxon>
        <taxon>Cupriavidus</taxon>
    </lineage>
</organism>
<keyword evidence="6" id="KW-1185">Reference proteome</keyword>
<dbReference type="Gene3D" id="1.10.10.60">
    <property type="entry name" value="Homeodomain-like"/>
    <property type="match status" value="1"/>
</dbReference>
<dbReference type="Pfam" id="PF12833">
    <property type="entry name" value="HTH_18"/>
    <property type="match status" value="1"/>
</dbReference>
<dbReference type="PROSITE" id="PS00041">
    <property type="entry name" value="HTH_ARAC_FAMILY_1"/>
    <property type="match status" value="1"/>
</dbReference>
<evidence type="ECO:0000256" key="2">
    <source>
        <dbReference type="ARBA" id="ARBA00023125"/>
    </source>
</evidence>
<feature type="domain" description="HTH araC/xylS-type" evidence="4">
    <location>
        <begin position="151"/>
        <end position="248"/>
    </location>
</feature>
<gene>
    <name evidence="5" type="ORF">EV147_1539</name>
</gene>
<keyword evidence="2" id="KW-0238">DNA-binding</keyword>
<dbReference type="PROSITE" id="PS01124">
    <property type="entry name" value="HTH_ARAC_FAMILY_2"/>
    <property type="match status" value="1"/>
</dbReference>
<dbReference type="EMBL" id="SGXM01000001">
    <property type="protein sequence ID" value="RZT42502.1"/>
    <property type="molecule type" value="Genomic_DNA"/>
</dbReference>
<dbReference type="SUPFAM" id="SSF46689">
    <property type="entry name" value="Homeodomain-like"/>
    <property type="match status" value="2"/>
</dbReference>
<evidence type="ECO:0000259" key="4">
    <source>
        <dbReference type="PROSITE" id="PS01124"/>
    </source>
</evidence>
<evidence type="ECO:0000313" key="6">
    <source>
        <dbReference type="Proteomes" id="UP000291078"/>
    </source>
</evidence>
<dbReference type="InterPro" id="IPR009057">
    <property type="entry name" value="Homeodomain-like_sf"/>
</dbReference>
<dbReference type="PANTHER" id="PTHR11019">
    <property type="entry name" value="HTH-TYPE TRANSCRIPTIONAL REGULATOR NIMR"/>
    <property type="match status" value="1"/>
</dbReference>
<evidence type="ECO:0000313" key="5">
    <source>
        <dbReference type="EMBL" id="RZT42502.1"/>
    </source>
</evidence>
<dbReference type="GO" id="GO:0043565">
    <property type="term" value="F:sequence-specific DNA binding"/>
    <property type="evidence" value="ECO:0007669"/>
    <property type="project" value="InterPro"/>
</dbReference>
<proteinExistence type="predicted"/>
<dbReference type="Proteomes" id="UP000291078">
    <property type="component" value="Unassembled WGS sequence"/>
</dbReference>
<dbReference type="PANTHER" id="PTHR11019:SF159">
    <property type="entry name" value="TRANSCRIPTIONAL REGULATOR-RELATED"/>
    <property type="match status" value="1"/>
</dbReference>
<dbReference type="SUPFAM" id="SSF51182">
    <property type="entry name" value="RmlC-like cupins"/>
    <property type="match status" value="1"/>
</dbReference>
<keyword evidence="1" id="KW-0805">Transcription regulation</keyword>
<dbReference type="AlphaFoldDB" id="A0A4Q7SAV4"/>
<sequence>MTHAEEVAIWGSEVVATDDEGMHAHAQGQLLWPMTGPILVEVGCHRHLLSAAIALWIPPRLPHRLRYGSGETVACLSFQPNEGILTQGRCALLNLSALTQQLIRGFRRRLNDGQLMSEEHGRRYKQLLRDELGMASEVGASLPIPVDRRLQRLVYLLSRDPSMHLTAQAWGQLVGLSERSLMRLFRQETGMSFGEWARTFRISCAAALLEQGLSVADVAHTLGYAHASTLSALFRKELGVSPTQFLARNAAMVWPRIV</sequence>
<reference evidence="5 6" key="1">
    <citation type="journal article" date="2015" name="Stand. Genomic Sci.">
        <title>Genomic Encyclopedia of Bacterial and Archaeal Type Strains, Phase III: the genomes of soil and plant-associated and newly described type strains.</title>
        <authorList>
            <person name="Whitman W.B."/>
            <person name="Woyke T."/>
            <person name="Klenk H.P."/>
            <person name="Zhou Y."/>
            <person name="Lilburn T.G."/>
            <person name="Beck B.J."/>
            <person name="De Vos P."/>
            <person name="Vandamme P."/>
            <person name="Eisen J.A."/>
            <person name="Garrity G."/>
            <person name="Hugenholtz P."/>
            <person name="Kyrpides N.C."/>
        </authorList>
    </citation>
    <scope>NUCLEOTIDE SEQUENCE [LARGE SCALE GENOMIC DNA]</scope>
    <source>
        <strain evidence="5 6">ASC-9842</strain>
    </source>
</reference>
<dbReference type="InterPro" id="IPR018060">
    <property type="entry name" value="HTH_AraC"/>
</dbReference>
<dbReference type="InterPro" id="IPR018062">
    <property type="entry name" value="HTH_AraC-typ_CS"/>
</dbReference>
<evidence type="ECO:0000256" key="1">
    <source>
        <dbReference type="ARBA" id="ARBA00023015"/>
    </source>
</evidence>
<comment type="caution">
    <text evidence="5">The sequence shown here is derived from an EMBL/GenBank/DDBJ whole genome shotgun (WGS) entry which is preliminary data.</text>
</comment>
<dbReference type="GO" id="GO:0003700">
    <property type="term" value="F:DNA-binding transcription factor activity"/>
    <property type="evidence" value="ECO:0007669"/>
    <property type="project" value="InterPro"/>
</dbReference>
<name>A0A4Q7SAV4_9BURK</name>
<accession>A0A4Q7SAV4</accession>
<evidence type="ECO:0000256" key="3">
    <source>
        <dbReference type="ARBA" id="ARBA00023163"/>
    </source>
</evidence>